<dbReference type="Proteomes" id="UP000245790">
    <property type="component" value="Unassembled WGS sequence"/>
</dbReference>
<organism evidence="1 2">
    <name type="scientific">Pleionea mediterranea</name>
    <dbReference type="NCBI Taxonomy" id="523701"/>
    <lineage>
        <taxon>Bacteria</taxon>
        <taxon>Pseudomonadati</taxon>
        <taxon>Pseudomonadota</taxon>
        <taxon>Gammaproteobacteria</taxon>
        <taxon>Oceanospirillales</taxon>
        <taxon>Pleioneaceae</taxon>
        <taxon>Pleionea</taxon>
    </lineage>
</organism>
<dbReference type="AlphaFoldDB" id="A0A316FIH4"/>
<protein>
    <submittedName>
        <fullName evidence="1">Uncharacterized protein DUF3301</fullName>
    </submittedName>
</protein>
<dbReference type="EMBL" id="QGGU01000009">
    <property type="protein sequence ID" value="PWK48544.1"/>
    <property type="molecule type" value="Genomic_DNA"/>
</dbReference>
<dbReference type="Pfam" id="PF11743">
    <property type="entry name" value="DUF3301"/>
    <property type="match status" value="1"/>
</dbReference>
<name>A0A316FIH4_9GAMM</name>
<dbReference type="InterPro" id="IPR021732">
    <property type="entry name" value="DUF3301"/>
</dbReference>
<evidence type="ECO:0000313" key="2">
    <source>
        <dbReference type="Proteomes" id="UP000245790"/>
    </source>
</evidence>
<dbReference type="RefSeq" id="WP_109764216.1">
    <property type="nucleotide sequence ID" value="NZ_QGGU01000009.1"/>
</dbReference>
<reference evidence="1 2" key="1">
    <citation type="submission" date="2018-05" db="EMBL/GenBank/DDBJ databases">
        <title>Genomic Encyclopedia of Type Strains, Phase IV (KMG-IV): sequencing the most valuable type-strain genomes for metagenomic binning, comparative biology and taxonomic classification.</title>
        <authorList>
            <person name="Goeker M."/>
        </authorList>
    </citation>
    <scope>NUCLEOTIDE SEQUENCE [LARGE SCALE GENOMIC DNA]</scope>
    <source>
        <strain evidence="1 2">DSM 25350</strain>
    </source>
</reference>
<comment type="caution">
    <text evidence="1">The sequence shown here is derived from an EMBL/GenBank/DDBJ whole genome shotgun (WGS) entry which is preliminary data.</text>
</comment>
<keyword evidence="2" id="KW-1185">Reference proteome</keyword>
<evidence type="ECO:0000313" key="1">
    <source>
        <dbReference type="EMBL" id="PWK48544.1"/>
    </source>
</evidence>
<gene>
    <name evidence="1" type="ORF">C8D97_10995</name>
</gene>
<sequence>MGKLLFILGAVLLAYVWWRSQQIKDKAYQAVLNRCYESDVELLDGSIALIKQGPTKDKLGNWHWFRHFQFEFTSTREHRYKGLITMAGFHVVDIELEPFHIN</sequence>
<proteinExistence type="predicted"/>
<accession>A0A316FIH4</accession>
<dbReference type="OrthoDB" id="5959530at2"/>